<dbReference type="PANTHER" id="PTHR35788:SF1">
    <property type="entry name" value="EXPORTED PROTEIN"/>
    <property type="match status" value="1"/>
</dbReference>
<dbReference type="KEGG" id="goq:ACH46_19120"/>
<dbReference type="STRING" id="1136941.ACH46_19120"/>
<name>A0A0N9NHA4_9ACTN</name>
<protein>
    <submittedName>
        <fullName evidence="2">Van Willebrand factor A</fullName>
    </submittedName>
</protein>
<dbReference type="Proteomes" id="UP000063789">
    <property type="component" value="Chromosome"/>
</dbReference>
<dbReference type="PATRIC" id="fig|1136941.3.peg.3912"/>
<evidence type="ECO:0000313" key="3">
    <source>
        <dbReference type="Proteomes" id="UP000063789"/>
    </source>
</evidence>
<dbReference type="InterPro" id="IPR007391">
    <property type="entry name" value="Vancomycin_resist_VanW"/>
</dbReference>
<evidence type="ECO:0000313" key="2">
    <source>
        <dbReference type="EMBL" id="ALG87042.1"/>
    </source>
</evidence>
<reference evidence="3" key="1">
    <citation type="submission" date="2015-06" db="EMBL/GenBank/DDBJ databases">
        <title>Complete genome sequence and metabolic analysis of phthalate degradation pathway in Gordonia sp. QH-11.</title>
        <authorList>
            <person name="Jin D."/>
            <person name="Kong X."/>
            <person name="Bai Z."/>
        </authorList>
    </citation>
    <scope>NUCLEOTIDE SEQUENCE [LARGE SCALE GENOMIC DNA]</scope>
    <source>
        <strain evidence="3">QH-11</strain>
    </source>
</reference>
<proteinExistence type="predicted"/>
<keyword evidence="3" id="KW-1185">Reference proteome</keyword>
<feature type="domain" description="YoaR-like putative peptidoglycan binding" evidence="1">
    <location>
        <begin position="243"/>
        <end position="304"/>
    </location>
</feature>
<sequence length="549" mass="57854">MVRGLIGGLLLVGIAFGVDAIVTHGHTARGAQIAEFDVGDLDAADARAVLVKLTTASHGPISVRTESGSAKLDPAALGAGFDVEATLQRLMDQPKNPWDRFLGMIGVSHSVSPVVNIDDAKFNEELDKHKGELEKAAVEGGVHFDGVRAVGDFPSQGMRIDRAAAKTSLTEHWLSGHTVDLAMEPFSPTVSAQTVQAALDGPAKNVTASNIVLAGRGEKLTLTPREVGSLVTFVPDGRGGLAPHVTSKNAKKVLGERAASTESAPVDATFSLSGGAPSVVPSTDGAKVDWRRTADTIGALSIEPDKREAKVTYKITKPKLDTKGARKLGVKEVVSEFTTGGFSGPSGENIRLVAQEVNGAVVLPGETFSLNGYTGTRGTAQGYVESGIIDHGRPSKAVGGGISQFATTLYNAAYFAGLEDAGHTEHAYYISRYPEAREATVFEGLIDLQFTNNTPYGIVIDTSWSPSDITVRMWSTKTVEVESITGPRTDPTSPTTIDVPAGDDCVPASGIPGFTASNTRIIRSLKTGAEISRHTRTVRYAPEPIVRCR</sequence>
<gene>
    <name evidence="2" type="ORF">ACH46_19120</name>
</gene>
<dbReference type="Pfam" id="PF04294">
    <property type="entry name" value="VanW"/>
    <property type="match status" value="1"/>
</dbReference>
<dbReference type="PANTHER" id="PTHR35788">
    <property type="entry name" value="EXPORTED PROTEIN-RELATED"/>
    <property type="match status" value="1"/>
</dbReference>
<dbReference type="Pfam" id="PF12229">
    <property type="entry name" value="PG_binding_4"/>
    <property type="match status" value="1"/>
</dbReference>
<organism evidence="2 3">
    <name type="scientific">Gordonia phthalatica</name>
    <dbReference type="NCBI Taxonomy" id="1136941"/>
    <lineage>
        <taxon>Bacteria</taxon>
        <taxon>Bacillati</taxon>
        <taxon>Actinomycetota</taxon>
        <taxon>Actinomycetes</taxon>
        <taxon>Mycobacteriales</taxon>
        <taxon>Gordoniaceae</taxon>
        <taxon>Gordonia</taxon>
    </lineage>
</organism>
<dbReference type="InterPro" id="IPR052913">
    <property type="entry name" value="Glycopeptide_resist_protein"/>
</dbReference>
<reference evidence="2 3" key="2">
    <citation type="journal article" date="2017" name="Int. J. Syst. Evol. Microbiol.">
        <title>Gordonia phthalatica sp. nov., a di-n-butyl phthalate-degrading bacterium isolated from activated sludge.</title>
        <authorList>
            <person name="Jin D."/>
            <person name="Kong X."/>
            <person name="Jia M."/>
            <person name="Yu X."/>
            <person name="Wang X."/>
            <person name="Zhuang X."/>
            <person name="Deng Y."/>
            <person name="Bai Z."/>
        </authorList>
    </citation>
    <scope>NUCLEOTIDE SEQUENCE [LARGE SCALE GENOMIC DNA]</scope>
    <source>
        <strain evidence="2 3">QH-11</strain>
    </source>
</reference>
<evidence type="ECO:0000259" key="1">
    <source>
        <dbReference type="Pfam" id="PF12229"/>
    </source>
</evidence>
<dbReference type="EMBL" id="CP011853">
    <property type="protein sequence ID" value="ALG87042.1"/>
    <property type="molecule type" value="Genomic_DNA"/>
</dbReference>
<dbReference type="AlphaFoldDB" id="A0A0N9NHA4"/>
<dbReference type="InterPro" id="IPR022029">
    <property type="entry name" value="YoaR-like_PG-bd"/>
</dbReference>
<accession>A0A0N9NHA4</accession>